<feature type="compositionally biased region" description="Polar residues" evidence="1">
    <location>
        <begin position="264"/>
        <end position="274"/>
    </location>
</feature>
<feature type="compositionally biased region" description="Basic and acidic residues" evidence="1">
    <location>
        <begin position="204"/>
        <end position="222"/>
    </location>
</feature>
<organism evidence="2 3">
    <name type="scientific">Botryotinia fuckeliana (strain T4)</name>
    <name type="common">Noble rot fungus</name>
    <name type="synonym">Botrytis cinerea</name>
    <dbReference type="NCBI Taxonomy" id="999810"/>
    <lineage>
        <taxon>Eukaryota</taxon>
        <taxon>Fungi</taxon>
        <taxon>Dikarya</taxon>
        <taxon>Ascomycota</taxon>
        <taxon>Pezizomycotina</taxon>
        <taxon>Leotiomycetes</taxon>
        <taxon>Helotiales</taxon>
        <taxon>Sclerotiniaceae</taxon>
        <taxon>Botrytis</taxon>
    </lineage>
</organism>
<dbReference type="Proteomes" id="UP000008177">
    <property type="component" value="Unplaced contigs"/>
</dbReference>
<evidence type="ECO:0000256" key="1">
    <source>
        <dbReference type="SAM" id="MobiDB-lite"/>
    </source>
</evidence>
<feature type="compositionally biased region" description="Polar residues" evidence="1">
    <location>
        <begin position="46"/>
        <end position="76"/>
    </location>
</feature>
<feature type="compositionally biased region" description="Low complexity" evidence="1">
    <location>
        <begin position="1"/>
        <end position="19"/>
    </location>
</feature>
<accession>G2YVP0</accession>
<proteinExistence type="predicted"/>
<feature type="region of interest" description="Disordered" evidence="1">
    <location>
        <begin position="204"/>
        <end position="274"/>
    </location>
</feature>
<sequence length="359" mass="39818">MPNSSSPSNNSSNLSNNPSKTFNAPDQNSWVTMTETTISEEGDVECTSTSREIDPTSSQASNVPTDHVTSSSTTPKSEASHEASRHSSPETGIPRSSPGVVEKPFRFSSRNECGYDIDLDVESNPDDVVDDVDDDDEYHYTYTYTNKPPLAHPPYSPPPSQSSHTPRTPHILHSLELIDLFPDLRIRDDHLTNYFQNIGFFKDDDINIPREPKSQPKSKLHDNSNSGPDPHHPPLSKQSSSSSSFSSSSSSSSSPDESTHHKPPQNTTTANGENKTTDIYANIQTHRDQSSQQTNSSIFQIPDIEERDYEQDAARAHLDAYPENVYSVVKTRFYSQNDGKIWPGSGEGKLQKSIVYQTL</sequence>
<feature type="compositionally biased region" description="Low complexity" evidence="1">
    <location>
        <begin position="239"/>
        <end position="254"/>
    </location>
</feature>
<evidence type="ECO:0000313" key="3">
    <source>
        <dbReference type="Proteomes" id="UP000008177"/>
    </source>
</evidence>
<reference evidence="3" key="1">
    <citation type="journal article" date="2011" name="PLoS Genet.">
        <title>Genomic analysis of the necrotrophic fungal pathogens Sclerotinia sclerotiorum and Botrytis cinerea.</title>
        <authorList>
            <person name="Amselem J."/>
            <person name="Cuomo C.A."/>
            <person name="van Kan J.A."/>
            <person name="Viaud M."/>
            <person name="Benito E.P."/>
            <person name="Couloux A."/>
            <person name="Coutinho P.M."/>
            <person name="de Vries R.P."/>
            <person name="Dyer P.S."/>
            <person name="Fillinger S."/>
            <person name="Fournier E."/>
            <person name="Gout L."/>
            <person name="Hahn M."/>
            <person name="Kohn L."/>
            <person name="Lapalu N."/>
            <person name="Plummer K.M."/>
            <person name="Pradier J.M."/>
            <person name="Quevillon E."/>
            <person name="Sharon A."/>
            <person name="Simon A."/>
            <person name="ten Have A."/>
            <person name="Tudzynski B."/>
            <person name="Tudzynski P."/>
            <person name="Wincker P."/>
            <person name="Andrew M."/>
            <person name="Anthouard V."/>
            <person name="Beever R.E."/>
            <person name="Beffa R."/>
            <person name="Benoit I."/>
            <person name="Bouzid O."/>
            <person name="Brault B."/>
            <person name="Chen Z."/>
            <person name="Choquer M."/>
            <person name="Collemare J."/>
            <person name="Cotton P."/>
            <person name="Danchin E.G."/>
            <person name="Da Silva C."/>
            <person name="Gautier A."/>
            <person name="Giraud C."/>
            <person name="Giraud T."/>
            <person name="Gonzalez C."/>
            <person name="Grossetete S."/>
            <person name="Guldener U."/>
            <person name="Henrissat B."/>
            <person name="Howlett B.J."/>
            <person name="Kodira C."/>
            <person name="Kretschmer M."/>
            <person name="Lappartient A."/>
            <person name="Leroch M."/>
            <person name="Levis C."/>
            <person name="Mauceli E."/>
            <person name="Neuveglise C."/>
            <person name="Oeser B."/>
            <person name="Pearson M."/>
            <person name="Poulain J."/>
            <person name="Poussereau N."/>
            <person name="Quesneville H."/>
            <person name="Rascle C."/>
            <person name="Schumacher J."/>
            <person name="Segurens B."/>
            <person name="Sexton A."/>
            <person name="Silva E."/>
            <person name="Sirven C."/>
            <person name="Soanes D.M."/>
            <person name="Talbot N.J."/>
            <person name="Templeton M."/>
            <person name="Yandava C."/>
            <person name="Yarden O."/>
            <person name="Zeng Q."/>
            <person name="Rollins J.A."/>
            <person name="Lebrun M.H."/>
            <person name="Dickman M."/>
        </authorList>
    </citation>
    <scope>NUCLEOTIDE SEQUENCE [LARGE SCALE GENOMIC DNA]</scope>
    <source>
        <strain evidence="3">T4</strain>
    </source>
</reference>
<dbReference type="HOGENOM" id="CLU_771576_0_0_1"/>
<evidence type="ECO:0000313" key="2">
    <source>
        <dbReference type="EMBL" id="CCD55688.1"/>
    </source>
</evidence>
<feature type="compositionally biased region" description="Basic and acidic residues" evidence="1">
    <location>
        <begin position="78"/>
        <end position="88"/>
    </location>
</feature>
<feature type="compositionally biased region" description="Polar residues" evidence="1">
    <location>
        <begin position="20"/>
        <end position="37"/>
    </location>
</feature>
<dbReference type="EMBL" id="FQ790357">
    <property type="protein sequence ID" value="CCD55688.1"/>
    <property type="molecule type" value="Genomic_DNA"/>
</dbReference>
<dbReference type="AlphaFoldDB" id="G2YVP0"/>
<dbReference type="InParanoid" id="G2YVP0"/>
<protein>
    <submittedName>
        <fullName evidence="2">Uncharacterized protein</fullName>
    </submittedName>
</protein>
<gene>
    <name evidence="2" type="ORF">BofuT4_P152500.1</name>
</gene>
<feature type="region of interest" description="Disordered" evidence="1">
    <location>
        <begin position="144"/>
        <end position="168"/>
    </location>
</feature>
<name>G2YVP0_BOTF4</name>
<feature type="region of interest" description="Disordered" evidence="1">
    <location>
        <begin position="1"/>
        <end position="107"/>
    </location>
</feature>
<dbReference type="OrthoDB" id="3561969at2759"/>
<feature type="compositionally biased region" description="Pro residues" evidence="1">
    <location>
        <begin position="150"/>
        <end position="160"/>
    </location>
</feature>